<dbReference type="RefSeq" id="WP_234938232.1">
    <property type="nucleotide sequence ID" value="NZ_JAGIOP010000002.1"/>
</dbReference>
<evidence type="ECO:0000256" key="1">
    <source>
        <dbReference type="SAM" id="MobiDB-lite"/>
    </source>
</evidence>
<organism evidence="2 3">
    <name type="scientific">Mycolicibacterium lutetiense</name>
    <dbReference type="NCBI Taxonomy" id="1641992"/>
    <lineage>
        <taxon>Bacteria</taxon>
        <taxon>Bacillati</taxon>
        <taxon>Actinomycetota</taxon>
        <taxon>Actinomycetes</taxon>
        <taxon>Mycobacteriales</taxon>
        <taxon>Mycobacteriaceae</taxon>
        <taxon>Mycolicibacterium</taxon>
    </lineage>
</organism>
<sequence>MSHKLSNEELRALMDEEARAAEAAAAEDIDDGAPLPAHVKASRPNRARSKVLQVRLNPDEMESLEMIAYVRHQPVSTVAREELLSLIERSRRPAPEGETVADLLDQMEARIVALRQVQFEGKRTLSSFARPDVPRRVD</sequence>
<accession>A0ABS4ZZ84</accession>
<reference evidence="2 3" key="1">
    <citation type="submission" date="2021-03" db="EMBL/GenBank/DDBJ databases">
        <title>Sequencing the genomes of 1000 actinobacteria strains.</title>
        <authorList>
            <person name="Klenk H.-P."/>
        </authorList>
    </citation>
    <scope>NUCLEOTIDE SEQUENCE [LARGE SCALE GENOMIC DNA]</scope>
    <source>
        <strain evidence="2 3">DSM 46713</strain>
    </source>
</reference>
<feature type="region of interest" description="Disordered" evidence="1">
    <location>
        <begin position="16"/>
        <end position="46"/>
    </location>
</feature>
<keyword evidence="3" id="KW-1185">Reference proteome</keyword>
<protein>
    <recommendedName>
        <fullName evidence="4">Ribbon-helix-helix protein CopG domain-containing protein</fullName>
    </recommendedName>
</protein>
<evidence type="ECO:0000313" key="2">
    <source>
        <dbReference type="EMBL" id="MBP2454829.1"/>
    </source>
</evidence>
<dbReference type="Proteomes" id="UP000694460">
    <property type="component" value="Unassembled WGS sequence"/>
</dbReference>
<comment type="caution">
    <text evidence="2">The sequence shown here is derived from an EMBL/GenBank/DDBJ whole genome shotgun (WGS) entry which is preliminary data.</text>
</comment>
<evidence type="ECO:0000313" key="3">
    <source>
        <dbReference type="Proteomes" id="UP000694460"/>
    </source>
</evidence>
<gene>
    <name evidence="2" type="ORF">JOF57_004742</name>
</gene>
<dbReference type="EMBL" id="JAGIOP010000002">
    <property type="protein sequence ID" value="MBP2454829.1"/>
    <property type="molecule type" value="Genomic_DNA"/>
</dbReference>
<name>A0ABS4ZZ84_9MYCO</name>
<proteinExistence type="predicted"/>
<evidence type="ECO:0008006" key="4">
    <source>
        <dbReference type="Google" id="ProtNLM"/>
    </source>
</evidence>